<dbReference type="InterPro" id="IPR035979">
    <property type="entry name" value="RBD_domain_sf"/>
</dbReference>
<dbReference type="EMBL" id="JBJQND010000010">
    <property type="protein sequence ID" value="KAL3864452.1"/>
    <property type="molecule type" value="Genomic_DNA"/>
</dbReference>
<proteinExistence type="predicted"/>
<evidence type="ECO:0000256" key="1">
    <source>
        <dbReference type="PROSITE-ProRule" id="PRU00176"/>
    </source>
</evidence>
<dbReference type="CDD" id="cd12547">
    <property type="entry name" value="RRM1_2_PAR10"/>
    <property type="match status" value="1"/>
</dbReference>
<accession>A0ABD3VS78</accession>
<evidence type="ECO:0000313" key="4">
    <source>
        <dbReference type="Proteomes" id="UP001634394"/>
    </source>
</evidence>
<evidence type="ECO:0000259" key="2">
    <source>
        <dbReference type="PROSITE" id="PS50102"/>
    </source>
</evidence>
<dbReference type="Proteomes" id="UP001634394">
    <property type="component" value="Unassembled WGS sequence"/>
</dbReference>
<dbReference type="PANTHER" id="PTHR15225">
    <property type="entry name" value="INTERFERON-INDUCED PROTEIN 35/NMI N-MYC/STAT INTERACTING PROTEIN"/>
    <property type="match status" value="1"/>
</dbReference>
<dbReference type="InterPro" id="IPR034464">
    <property type="entry name" value="PAR10_RRM1_2"/>
</dbReference>
<dbReference type="GO" id="GO:0003723">
    <property type="term" value="F:RNA binding"/>
    <property type="evidence" value="ECO:0007669"/>
    <property type="project" value="UniProtKB-UniRule"/>
</dbReference>
<gene>
    <name evidence="3" type="ORF">ACJMK2_006136</name>
</gene>
<dbReference type="InterPro" id="IPR012677">
    <property type="entry name" value="Nucleotide-bd_a/b_plait_sf"/>
</dbReference>
<feature type="domain" description="RRM" evidence="2">
    <location>
        <begin position="310"/>
        <end position="392"/>
    </location>
</feature>
<dbReference type="AlphaFoldDB" id="A0ABD3VS78"/>
<keyword evidence="1" id="KW-0694">RNA-binding</keyword>
<keyword evidence="4" id="KW-1185">Reference proteome</keyword>
<sequence length="554" mass="62075">MSNDQWSPYTQPYITYPGSEPRCGSFQAQPSYDGYNSLPPLIYPHTSNTPYPDRSSVPNLAYPGPLLGTQLPPLQYPHTEGVSVGPNYGTNQTELAFQHIGQPANFPKTPSAPLLDDEENNGPYLGHIPTKQDGTDGFHESFEDRNLNREVEVSEIPEKATTGMLLNVFENERKGGGPVTDFKYNESGRTTVVEFESPENRSLDREVEVSQIPEKATKDMLLNFFENERKGGGPVADIKYNESDRTAIVTFESPESINTLLIRQPCILQGRAMIIRARTYTDEDCLTSSVSAMTCATTKEDNSELKYDTNSIFVSGFKNTTSEDNLIYYFENKKRSGGGEVSSYQMNRDEGYISITFVQITDAAEVMRRSHTIDGESLIVRPYVLDEKTVLVTGLTGTISEDTLLNFMEVKAKTDVKFVLLSGDKTKAVVEFEHPCDFHQIKEACAKYKLEGVHLHVDQIPKCSSVKVTSLQSNITKDALRLYFENNHRSGGGTVERVELDPSTSVCLIYFQDPQVVEEVCRRSHVIENTRVGVYPYHRCLGKLKVEKNKDLPT</sequence>
<comment type="caution">
    <text evidence="3">The sequence shown here is derived from an EMBL/GenBank/DDBJ whole genome shotgun (WGS) entry which is preliminary data.</text>
</comment>
<dbReference type="SUPFAM" id="SSF54928">
    <property type="entry name" value="RNA-binding domain, RBD"/>
    <property type="match status" value="2"/>
</dbReference>
<dbReference type="PROSITE" id="PS50102">
    <property type="entry name" value="RRM"/>
    <property type="match status" value="1"/>
</dbReference>
<reference evidence="3 4" key="1">
    <citation type="submission" date="2024-11" db="EMBL/GenBank/DDBJ databases">
        <title>Chromosome-level genome assembly of the freshwater bivalve Anodonta woodiana.</title>
        <authorList>
            <person name="Chen X."/>
        </authorList>
    </citation>
    <scope>NUCLEOTIDE SEQUENCE [LARGE SCALE GENOMIC DNA]</scope>
    <source>
        <strain evidence="3">MN2024</strain>
        <tissue evidence="3">Gills</tissue>
    </source>
</reference>
<dbReference type="SMART" id="SM00360">
    <property type="entry name" value="RRM"/>
    <property type="match status" value="4"/>
</dbReference>
<protein>
    <recommendedName>
        <fullName evidence="2">RRM domain-containing protein</fullName>
    </recommendedName>
</protein>
<dbReference type="Gene3D" id="3.30.70.330">
    <property type="match status" value="4"/>
</dbReference>
<evidence type="ECO:0000313" key="3">
    <source>
        <dbReference type="EMBL" id="KAL3864452.1"/>
    </source>
</evidence>
<dbReference type="Pfam" id="PF23085">
    <property type="entry name" value="RRM_PARP14_3"/>
    <property type="match status" value="4"/>
</dbReference>
<organism evidence="3 4">
    <name type="scientific">Sinanodonta woodiana</name>
    <name type="common">Chinese pond mussel</name>
    <name type="synonym">Anodonta woodiana</name>
    <dbReference type="NCBI Taxonomy" id="1069815"/>
    <lineage>
        <taxon>Eukaryota</taxon>
        <taxon>Metazoa</taxon>
        <taxon>Spiralia</taxon>
        <taxon>Lophotrochozoa</taxon>
        <taxon>Mollusca</taxon>
        <taxon>Bivalvia</taxon>
        <taxon>Autobranchia</taxon>
        <taxon>Heteroconchia</taxon>
        <taxon>Palaeoheterodonta</taxon>
        <taxon>Unionida</taxon>
        <taxon>Unionoidea</taxon>
        <taxon>Unionidae</taxon>
        <taxon>Unioninae</taxon>
        <taxon>Sinanodonta</taxon>
    </lineage>
</organism>
<name>A0ABD3VS78_SINWO</name>
<dbReference type="InterPro" id="IPR000504">
    <property type="entry name" value="RRM_dom"/>
</dbReference>